<gene>
    <name evidence="2" type="ORF">PBY51_005705</name>
</gene>
<feature type="region of interest" description="Disordered" evidence="1">
    <location>
        <begin position="51"/>
        <end position="96"/>
    </location>
</feature>
<proteinExistence type="predicted"/>
<name>A0AAN8AAQ4_ELEMC</name>
<sequence length="96" mass="10579">MLVWSRGRVGNVIAFSFIPLWRTLQEYCFLFPVGQAEGLVLNSPRGPADTMISSNDTFYTDRNSKAPPALSRRYKNTTKSSSSPARIKPPGSTTAP</sequence>
<reference evidence="2 3" key="1">
    <citation type="journal article" date="2023" name="Genes (Basel)">
        <title>Chromosome-Level Genome Assembly and Circadian Gene Repertoire of the Patagonia Blennie Eleginops maclovinus-The Closest Ancestral Proxy of Antarctic Cryonotothenioids.</title>
        <authorList>
            <person name="Cheng C.C."/>
            <person name="Rivera-Colon A.G."/>
            <person name="Minhas B.F."/>
            <person name="Wilson L."/>
            <person name="Rayamajhi N."/>
            <person name="Vargas-Chacoff L."/>
            <person name="Catchen J.M."/>
        </authorList>
    </citation>
    <scope>NUCLEOTIDE SEQUENCE [LARGE SCALE GENOMIC DNA]</scope>
    <source>
        <strain evidence="2">JMC-PN-2008</strain>
    </source>
</reference>
<accession>A0AAN8AAQ4</accession>
<dbReference type="EMBL" id="JAUZQC010000025">
    <property type="protein sequence ID" value="KAK5848052.1"/>
    <property type="molecule type" value="Genomic_DNA"/>
</dbReference>
<evidence type="ECO:0000256" key="1">
    <source>
        <dbReference type="SAM" id="MobiDB-lite"/>
    </source>
</evidence>
<feature type="compositionally biased region" description="Polar residues" evidence="1">
    <location>
        <begin position="51"/>
        <end position="61"/>
    </location>
</feature>
<dbReference type="Proteomes" id="UP001346869">
    <property type="component" value="Unassembled WGS sequence"/>
</dbReference>
<protein>
    <submittedName>
        <fullName evidence="2">Uncharacterized protein</fullName>
    </submittedName>
</protein>
<evidence type="ECO:0000313" key="3">
    <source>
        <dbReference type="Proteomes" id="UP001346869"/>
    </source>
</evidence>
<organism evidence="2 3">
    <name type="scientific">Eleginops maclovinus</name>
    <name type="common">Patagonian blennie</name>
    <name type="synonym">Eleginus maclovinus</name>
    <dbReference type="NCBI Taxonomy" id="56733"/>
    <lineage>
        <taxon>Eukaryota</taxon>
        <taxon>Metazoa</taxon>
        <taxon>Chordata</taxon>
        <taxon>Craniata</taxon>
        <taxon>Vertebrata</taxon>
        <taxon>Euteleostomi</taxon>
        <taxon>Actinopterygii</taxon>
        <taxon>Neopterygii</taxon>
        <taxon>Teleostei</taxon>
        <taxon>Neoteleostei</taxon>
        <taxon>Acanthomorphata</taxon>
        <taxon>Eupercaria</taxon>
        <taxon>Perciformes</taxon>
        <taxon>Notothenioidei</taxon>
        <taxon>Eleginopidae</taxon>
        <taxon>Eleginops</taxon>
    </lineage>
</organism>
<evidence type="ECO:0000313" key="2">
    <source>
        <dbReference type="EMBL" id="KAK5848052.1"/>
    </source>
</evidence>
<comment type="caution">
    <text evidence="2">The sequence shown here is derived from an EMBL/GenBank/DDBJ whole genome shotgun (WGS) entry which is preliminary data.</text>
</comment>
<keyword evidence="3" id="KW-1185">Reference proteome</keyword>
<dbReference type="AlphaFoldDB" id="A0AAN8AAQ4"/>
<reference evidence="2 3" key="2">
    <citation type="journal article" date="2023" name="Mol. Biol. Evol.">
        <title>Genomics of Secondarily Temperate Adaptation in the Only Non-Antarctic Icefish.</title>
        <authorList>
            <person name="Rivera-Colon A.G."/>
            <person name="Rayamajhi N."/>
            <person name="Minhas B.F."/>
            <person name="Madrigal G."/>
            <person name="Bilyk K.T."/>
            <person name="Yoon V."/>
            <person name="Hune M."/>
            <person name="Gregory S."/>
            <person name="Cheng C.H.C."/>
            <person name="Catchen J.M."/>
        </authorList>
    </citation>
    <scope>NUCLEOTIDE SEQUENCE [LARGE SCALE GENOMIC DNA]</scope>
    <source>
        <strain evidence="2">JMC-PN-2008</strain>
    </source>
</reference>